<reference evidence="1" key="1">
    <citation type="submission" date="2018-06" db="EMBL/GenBank/DDBJ databases">
        <authorList>
            <person name="Zhirakovskaya E."/>
        </authorList>
    </citation>
    <scope>NUCLEOTIDE SEQUENCE</scope>
</reference>
<dbReference type="EMBL" id="UOFS01000007">
    <property type="protein sequence ID" value="VAW91866.1"/>
    <property type="molecule type" value="Genomic_DNA"/>
</dbReference>
<protein>
    <submittedName>
        <fullName evidence="1">Uncharacterized protein</fullName>
    </submittedName>
</protein>
<accession>A0A3B1AGV0</accession>
<name>A0A3B1AGV0_9ZZZZ</name>
<evidence type="ECO:0000313" key="1">
    <source>
        <dbReference type="EMBL" id="VAW91866.1"/>
    </source>
</evidence>
<gene>
    <name evidence="1" type="ORF">MNBD_GAMMA22-1549</name>
</gene>
<dbReference type="AlphaFoldDB" id="A0A3B1AGV0"/>
<sequence length="91" mass="10089">MKGILVSSVIALLLSFQPVNAETVQMPNNSSSVSIEIPSRGMTMNGVEEHFGEPEAKKDAIGEPPITVWQYSNYTVYFEYKNVIHTVVNKS</sequence>
<organism evidence="1">
    <name type="scientific">hydrothermal vent metagenome</name>
    <dbReference type="NCBI Taxonomy" id="652676"/>
    <lineage>
        <taxon>unclassified sequences</taxon>
        <taxon>metagenomes</taxon>
        <taxon>ecological metagenomes</taxon>
    </lineage>
</organism>
<proteinExistence type="predicted"/>